<reference evidence="13 14" key="2">
    <citation type="submission" date="2018-12" db="EMBL/GenBank/DDBJ databases">
        <title>Simiduia agarivorans gen. nov., sp. nov., a marine, agarolytic bacterium isolated from shallow coastal water from Keelung, Taiwan.</title>
        <authorList>
            <person name="Shieh W.Y."/>
        </authorList>
    </citation>
    <scope>NUCLEOTIDE SEQUENCE [LARGE SCALE GENOMIC DNA]</scope>
    <source>
        <strain evidence="13 14">GTF-13</strain>
    </source>
</reference>
<dbReference type="PROSITE" id="PS50106">
    <property type="entry name" value="PDZ"/>
    <property type="match status" value="1"/>
</dbReference>
<keyword evidence="14" id="KW-1185">Reference proteome</keyword>
<dbReference type="GO" id="GO:0046872">
    <property type="term" value="F:metal ion binding"/>
    <property type="evidence" value="ECO:0007669"/>
    <property type="project" value="UniProtKB-KW"/>
</dbReference>
<evidence type="ECO:0000313" key="13">
    <source>
        <dbReference type="EMBL" id="RRJ85103.1"/>
    </source>
</evidence>
<gene>
    <name evidence="13" type="primary">rseP</name>
    <name evidence="13" type="ORF">D0544_08565</name>
</gene>
<dbReference type="Proteomes" id="UP000280792">
    <property type="component" value="Unassembled WGS sequence"/>
</dbReference>
<keyword evidence="5 11" id="KW-0812">Transmembrane</keyword>
<feature type="transmembrane region" description="Helical" evidence="11">
    <location>
        <begin position="6"/>
        <end position="28"/>
    </location>
</feature>
<dbReference type="EMBL" id="QWEZ01000001">
    <property type="protein sequence ID" value="RRJ85103.1"/>
    <property type="molecule type" value="Genomic_DNA"/>
</dbReference>
<dbReference type="GO" id="GO:0016020">
    <property type="term" value="C:membrane"/>
    <property type="evidence" value="ECO:0007669"/>
    <property type="project" value="UniProtKB-SubCell"/>
</dbReference>
<dbReference type="GO" id="GO:0006508">
    <property type="term" value="P:proteolysis"/>
    <property type="evidence" value="ECO:0007669"/>
    <property type="project" value="UniProtKB-KW"/>
</dbReference>
<dbReference type="SUPFAM" id="SSF50156">
    <property type="entry name" value="PDZ domain-like"/>
    <property type="match status" value="2"/>
</dbReference>
<dbReference type="Pfam" id="PF17820">
    <property type="entry name" value="PDZ_6"/>
    <property type="match status" value="1"/>
</dbReference>
<keyword evidence="7 11" id="KW-0862">Zinc</keyword>
<evidence type="ECO:0000256" key="3">
    <source>
        <dbReference type="ARBA" id="ARBA00007931"/>
    </source>
</evidence>
<dbReference type="InterPro" id="IPR041489">
    <property type="entry name" value="PDZ_6"/>
</dbReference>
<keyword evidence="10 11" id="KW-0472">Membrane</keyword>
<dbReference type="EC" id="3.4.24.-" evidence="11"/>
<keyword evidence="8 11" id="KW-1133">Transmembrane helix</keyword>
<dbReference type="InterPro" id="IPR036034">
    <property type="entry name" value="PDZ_sf"/>
</dbReference>
<reference evidence="13 14" key="1">
    <citation type="submission" date="2018-08" db="EMBL/GenBank/DDBJ databases">
        <authorList>
            <person name="Khan S.A."/>
        </authorList>
    </citation>
    <scope>NUCLEOTIDE SEQUENCE [LARGE SCALE GENOMIC DNA]</scope>
    <source>
        <strain evidence="13 14">GTF-13</strain>
    </source>
</reference>
<dbReference type="InterPro" id="IPR008915">
    <property type="entry name" value="Peptidase_M50"/>
</dbReference>
<evidence type="ECO:0000256" key="11">
    <source>
        <dbReference type="RuleBase" id="RU362031"/>
    </source>
</evidence>
<accession>A0A3P3VWK5</accession>
<feature type="transmembrane region" description="Helical" evidence="11">
    <location>
        <begin position="387"/>
        <end position="416"/>
    </location>
</feature>
<dbReference type="GO" id="GO:0004222">
    <property type="term" value="F:metalloendopeptidase activity"/>
    <property type="evidence" value="ECO:0007669"/>
    <property type="project" value="InterPro"/>
</dbReference>
<dbReference type="CDD" id="cd06163">
    <property type="entry name" value="S2P-M50_PDZ_RseP-like"/>
    <property type="match status" value="2"/>
</dbReference>
<evidence type="ECO:0000259" key="12">
    <source>
        <dbReference type="PROSITE" id="PS50106"/>
    </source>
</evidence>
<proteinExistence type="inferred from homology"/>
<dbReference type="SMART" id="SM00228">
    <property type="entry name" value="PDZ"/>
    <property type="match status" value="2"/>
</dbReference>
<evidence type="ECO:0000256" key="7">
    <source>
        <dbReference type="ARBA" id="ARBA00022833"/>
    </source>
</evidence>
<keyword evidence="9 11" id="KW-0482">Metalloprotease</keyword>
<evidence type="ECO:0000256" key="2">
    <source>
        <dbReference type="ARBA" id="ARBA00004141"/>
    </source>
</evidence>
<comment type="cofactor">
    <cofactor evidence="1 11">
        <name>Zn(2+)</name>
        <dbReference type="ChEBI" id="CHEBI:29105"/>
    </cofactor>
</comment>
<keyword evidence="6 11" id="KW-0378">Hydrolase</keyword>
<dbReference type="InterPro" id="IPR004387">
    <property type="entry name" value="Pept_M50_Zn"/>
</dbReference>
<feature type="domain" description="PDZ" evidence="12">
    <location>
        <begin position="121"/>
        <end position="160"/>
    </location>
</feature>
<protein>
    <recommendedName>
        <fullName evidence="11">Zinc metalloprotease</fullName>
        <ecNumber evidence="11">3.4.24.-</ecNumber>
    </recommendedName>
</protein>
<dbReference type="PANTHER" id="PTHR42837:SF2">
    <property type="entry name" value="MEMBRANE METALLOPROTEASE ARASP2, CHLOROPLASTIC-RELATED"/>
    <property type="match status" value="1"/>
</dbReference>
<keyword evidence="11" id="KW-0479">Metal-binding</keyword>
<dbReference type="InterPro" id="IPR001478">
    <property type="entry name" value="PDZ"/>
</dbReference>
<evidence type="ECO:0000256" key="10">
    <source>
        <dbReference type="ARBA" id="ARBA00023136"/>
    </source>
</evidence>
<evidence type="ECO:0000256" key="8">
    <source>
        <dbReference type="ARBA" id="ARBA00022989"/>
    </source>
</evidence>
<dbReference type="NCBIfam" id="NF008046">
    <property type="entry name" value="PRK10779.1"/>
    <property type="match status" value="1"/>
</dbReference>
<organism evidence="13 14">
    <name type="scientific">Aestuariirhabdus litorea</name>
    <dbReference type="NCBI Taxonomy" id="2528527"/>
    <lineage>
        <taxon>Bacteria</taxon>
        <taxon>Pseudomonadati</taxon>
        <taxon>Pseudomonadota</taxon>
        <taxon>Gammaproteobacteria</taxon>
        <taxon>Oceanospirillales</taxon>
        <taxon>Aestuariirhabdaceae</taxon>
        <taxon>Aestuariirhabdus</taxon>
    </lineage>
</organism>
<evidence type="ECO:0000256" key="4">
    <source>
        <dbReference type="ARBA" id="ARBA00022670"/>
    </source>
</evidence>
<evidence type="ECO:0000256" key="5">
    <source>
        <dbReference type="ARBA" id="ARBA00022692"/>
    </source>
</evidence>
<dbReference type="RefSeq" id="WP_125015533.1">
    <property type="nucleotide sequence ID" value="NZ_QWEZ01000001.1"/>
</dbReference>
<comment type="similarity">
    <text evidence="3 11">Belongs to the peptidase M50B family.</text>
</comment>
<evidence type="ECO:0000256" key="1">
    <source>
        <dbReference type="ARBA" id="ARBA00001947"/>
    </source>
</evidence>
<evidence type="ECO:0000256" key="9">
    <source>
        <dbReference type="ARBA" id="ARBA00023049"/>
    </source>
</evidence>
<feature type="transmembrane region" description="Helical" evidence="11">
    <location>
        <begin position="97"/>
        <end position="119"/>
    </location>
</feature>
<comment type="subcellular location">
    <subcellularLocation>
        <location evidence="2">Membrane</location>
        <topology evidence="2">Multi-pass membrane protein</topology>
    </subcellularLocation>
</comment>
<dbReference type="Gene3D" id="2.30.42.10">
    <property type="match status" value="2"/>
</dbReference>
<feature type="transmembrane region" description="Helical" evidence="11">
    <location>
        <begin position="428"/>
        <end position="449"/>
    </location>
</feature>
<dbReference type="Pfam" id="PF02163">
    <property type="entry name" value="Peptidase_M50"/>
    <property type="match status" value="1"/>
</dbReference>
<sequence>MELLQTLLATVVTLGILVTFHEFGHFWVARRCGVKVLRFSVGFGKPLWRRYDRQGTEFVVAAIPLGGYVKMLDEREGNVPESERHLSFNSKSVKQRIAIVAAGPLANFLLAVIAFWLMFVIGVRTVVPVVGEVEAGSPAAVAGIHAGDELVRVDGQAVRSWDEVLLKLLGYIGDSGEIELGVKPNTLEGAGYTEARRHLQVENWLAGVDQPDPLGALGIVPYRPPVEPVIGVLLEEGRARQAGIEVGDRVLAADGEAVADWFAWVERVRLKPEQSMRVELERAGSRLTLELIPARKVQEDGSVIGYIGAGVKPVEWPESLKRNISYGVVGAIVPAVEKTWSVTVLTLDSIRKMIVGLVSVKNLSGPITIAKVAGESAKSGAESFLNFLAILSISLGVLNLLPVPILDGGHLLFYIAEWIKGSPVSDRVQAFGYQIGVGLIGMLMMLALYNDFSRL</sequence>
<comment type="caution">
    <text evidence="13">The sequence shown here is derived from an EMBL/GenBank/DDBJ whole genome shotgun (WGS) entry which is preliminary data.</text>
</comment>
<dbReference type="NCBIfam" id="TIGR00054">
    <property type="entry name" value="RIP metalloprotease RseP"/>
    <property type="match status" value="1"/>
</dbReference>
<dbReference type="PANTHER" id="PTHR42837">
    <property type="entry name" value="REGULATOR OF SIGMA-E PROTEASE RSEP"/>
    <property type="match status" value="1"/>
</dbReference>
<evidence type="ECO:0000256" key="6">
    <source>
        <dbReference type="ARBA" id="ARBA00022801"/>
    </source>
</evidence>
<keyword evidence="4 13" id="KW-0645">Protease</keyword>
<dbReference type="AlphaFoldDB" id="A0A3P3VWK5"/>
<name>A0A3P3VWK5_9GAMM</name>
<evidence type="ECO:0000313" key="14">
    <source>
        <dbReference type="Proteomes" id="UP000280792"/>
    </source>
</evidence>